<dbReference type="Proteomes" id="UP000236649">
    <property type="component" value="Chromosome 1"/>
</dbReference>
<reference evidence="2 3" key="1">
    <citation type="submission" date="2018-01" db="EMBL/GenBank/DDBJ databases">
        <title>Species boundaries and ecological features among Paraburkholderia terrae DSMZ17804T, P. hospita DSMZ17164T and P. caribensis DSMZ13236T.</title>
        <authorList>
            <person name="Pratama A.A."/>
        </authorList>
    </citation>
    <scope>NUCLEOTIDE SEQUENCE [LARGE SCALE GENOMIC DNA]</scope>
    <source>
        <strain evidence="2 3">DSM 17164</strain>
    </source>
</reference>
<name>A0AAN1J7K8_9BURK</name>
<dbReference type="InterPro" id="IPR050356">
    <property type="entry name" value="SulA_CellDiv_inhibitor"/>
</dbReference>
<dbReference type="GO" id="GO:0006281">
    <property type="term" value="P:DNA repair"/>
    <property type="evidence" value="ECO:0007669"/>
    <property type="project" value="TreeGrafter"/>
</dbReference>
<dbReference type="InterPro" id="IPR047610">
    <property type="entry name" value="ImuA_translesion"/>
</dbReference>
<proteinExistence type="predicted"/>
<dbReference type="GeneID" id="55528575"/>
<dbReference type="InterPro" id="IPR017166">
    <property type="entry name" value="UCP037290"/>
</dbReference>
<dbReference type="InterPro" id="IPR027417">
    <property type="entry name" value="P-loop_NTPase"/>
</dbReference>
<evidence type="ECO:0000256" key="1">
    <source>
        <dbReference type="ARBA" id="ARBA00022763"/>
    </source>
</evidence>
<organism evidence="2 3">
    <name type="scientific">Paraburkholderia hospita</name>
    <dbReference type="NCBI Taxonomy" id="169430"/>
    <lineage>
        <taxon>Bacteria</taxon>
        <taxon>Pseudomonadati</taxon>
        <taxon>Pseudomonadota</taxon>
        <taxon>Betaproteobacteria</taxon>
        <taxon>Burkholderiales</taxon>
        <taxon>Burkholderiaceae</taxon>
        <taxon>Paraburkholderia</taxon>
    </lineage>
</organism>
<evidence type="ECO:0000313" key="3">
    <source>
        <dbReference type="Proteomes" id="UP000236649"/>
    </source>
</evidence>
<dbReference type="PANTHER" id="PTHR35369:SF3">
    <property type="entry name" value="TRANSLESION DNA SYNTHESIS-ASSOCIATED PROTEIN IMUA"/>
    <property type="match status" value="1"/>
</dbReference>
<protein>
    <submittedName>
        <fullName evidence="2">Translesion DNA synthesis-associated protein ImuA</fullName>
    </submittedName>
</protein>
<dbReference type="Gene3D" id="3.40.50.300">
    <property type="entry name" value="P-loop containing nucleotide triphosphate hydrolases"/>
    <property type="match status" value="1"/>
</dbReference>
<dbReference type="KEGG" id="phs:C2L64_09500"/>
<dbReference type="RefSeq" id="WP_090838954.1">
    <property type="nucleotide sequence ID" value="NZ_CADFGJ010000009.1"/>
</dbReference>
<dbReference type="PIRSF" id="PIRSF037290">
    <property type="entry name" value="UCP037290"/>
    <property type="match status" value="1"/>
</dbReference>
<dbReference type="SUPFAM" id="SSF52540">
    <property type="entry name" value="P-loop containing nucleoside triphosphate hydrolases"/>
    <property type="match status" value="1"/>
</dbReference>
<sequence length="237" mass="25457">MSTVPAPQPESIHPSLWRASQLARGRISTVETGYPSLSAELPGGGWPISSLIEILAQTHGCGEMRLIAPALAKLSAPILLLSPPAEPSAHGLAYAGISPERLILVRAQQARDQLWSAEQALTAGTCAAVLLWQKHVRTDSLRRLLLAARSSTTIFFVMRHLSEARDASPADLRVAVRPSEVGASVEILKRKGPRFEGSLDIDLQPATALISSRSRNRVRRSVTPDIAPARIPVDVPA</sequence>
<keyword evidence="1" id="KW-0227">DNA damage</keyword>
<dbReference type="AlphaFoldDB" id="A0AAN1J7K8"/>
<accession>A0AAN1J7K8</accession>
<gene>
    <name evidence="2" type="ORF">C2L64_09500</name>
</gene>
<dbReference type="NCBIfam" id="NF033429">
    <property type="entry name" value="ImuA_translesion"/>
    <property type="match status" value="1"/>
</dbReference>
<dbReference type="EMBL" id="CP026105">
    <property type="protein sequence ID" value="AUT68535.1"/>
    <property type="molecule type" value="Genomic_DNA"/>
</dbReference>
<evidence type="ECO:0000313" key="2">
    <source>
        <dbReference type="EMBL" id="AUT68535.1"/>
    </source>
</evidence>
<dbReference type="PANTHER" id="PTHR35369">
    <property type="entry name" value="BLR3025 PROTEIN-RELATED"/>
    <property type="match status" value="1"/>
</dbReference>